<dbReference type="EMBL" id="BSOJ01000015">
    <property type="protein sequence ID" value="GLR26512.1"/>
    <property type="molecule type" value="Genomic_DNA"/>
</dbReference>
<proteinExistence type="predicted"/>
<evidence type="ECO:0000313" key="1">
    <source>
        <dbReference type="EMBL" id="GLR26512.1"/>
    </source>
</evidence>
<dbReference type="Proteomes" id="UP001156664">
    <property type="component" value="Unassembled WGS sequence"/>
</dbReference>
<accession>A0ABQ5YSV8</accession>
<dbReference type="RefSeq" id="WP_284281128.1">
    <property type="nucleotide sequence ID" value="NZ_BSOJ01000015.1"/>
</dbReference>
<evidence type="ECO:0000313" key="2">
    <source>
        <dbReference type="Proteomes" id="UP001156664"/>
    </source>
</evidence>
<reference evidence="2" key="1">
    <citation type="journal article" date="2019" name="Int. J. Syst. Evol. Microbiol.">
        <title>The Global Catalogue of Microorganisms (GCM) 10K type strain sequencing project: providing services to taxonomists for standard genome sequencing and annotation.</title>
        <authorList>
            <consortium name="The Broad Institute Genomics Platform"/>
            <consortium name="The Broad Institute Genome Sequencing Center for Infectious Disease"/>
            <person name="Wu L."/>
            <person name="Ma J."/>
        </authorList>
    </citation>
    <scope>NUCLEOTIDE SEQUENCE [LARGE SCALE GENOMIC DNA]</scope>
    <source>
        <strain evidence="2">NBRC 105857</strain>
    </source>
</reference>
<keyword evidence="2" id="KW-1185">Reference proteome</keyword>
<protein>
    <submittedName>
        <fullName evidence="1">Uncharacterized protein</fullName>
    </submittedName>
</protein>
<sequence length="253" mass="26864">MQNVFGSGILWGIQNTDANGNLVANPTPIIFGTLQDVSIDTSFDTKMLYGQNQFPVAIGRGKGKISCKASFANIQGDMIGNLLFGQSITNGILSAVYDTTGAVIPDTTYEITPTVPGSGAFSRDLGVINATTGQPLKLVASAPTTGQYTVADGVYTFAAADVGTKVFISYEYTATSTTAKQQTVQNVTMGYAPTFRADLYMPYNGKSLIFSLPNCLSSKFSLSTKLDDFAIPEFDFDAFADASGNVMTWSSTE</sequence>
<organism evidence="1 2">
    <name type="scientific">Limnobacter litoralis</name>
    <dbReference type="NCBI Taxonomy" id="481366"/>
    <lineage>
        <taxon>Bacteria</taxon>
        <taxon>Pseudomonadati</taxon>
        <taxon>Pseudomonadota</taxon>
        <taxon>Betaproteobacteria</taxon>
        <taxon>Burkholderiales</taxon>
        <taxon>Burkholderiaceae</taxon>
        <taxon>Limnobacter</taxon>
    </lineage>
</organism>
<name>A0ABQ5YSV8_9BURK</name>
<comment type="caution">
    <text evidence="1">The sequence shown here is derived from an EMBL/GenBank/DDBJ whole genome shotgun (WGS) entry which is preliminary data.</text>
</comment>
<gene>
    <name evidence="1" type="ORF">GCM10007875_16020</name>
</gene>